<comment type="caution">
    <text evidence="3">The sequence shown here is derived from an EMBL/GenBank/DDBJ whole genome shotgun (WGS) entry which is preliminary data.</text>
</comment>
<reference evidence="4" key="1">
    <citation type="submission" date="2017-12" db="EMBL/GenBank/DDBJ databases">
        <title>Draft genome sequence of Telmatospirillum siberiense 26-4b1T, an acidotolerant peatland alphaproteobacterium potentially involved in sulfur cycling.</title>
        <authorList>
            <person name="Hausmann B."/>
            <person name="Pjevac P."/>
            <person name="Schreck K."/>
            <person name="Herbold C.W."/>
            <person name="Daims H."/>
            <person name="Wagner M."/>
            <person name="Pester M."/>
            <person name="Loy A."/>
        </authorList>
    </citation>
    <scope>NUCLEOTIDE SEQUENCE [LARGE SCALE GENOMIC DNA]</scope>
    <source>
        <strain evidence="4">26-4b1</strain>
    </source>
</reference>
<proteinExistence type="predicted"/>
<keyword evidence="4" id="KW-1185">Reference proteome</keyword>
<keyword evidence="2" id="KW-0732">Signal</keyword>
<dbReference type="RefSeq" id="WP_101253761.1">
    <property type="nucleotide sequence ID" value="NZ_PIUM01000063.1"/>
</dbReference>
<feature type="chain" id="PRO_5015001495" evidence="2">
    <location>
        <begin position="28"/>
        <end position="59"/>
    </location>
</feature>
<evidence type="ECO:0000256" key="2">
    <source>
        <dbReference type="SAM" id="SignalP"/>
    </source>
</evidence>
<protein>
    <submittedName>
        <fullName evidence="3">Uncharacterized protein</fullName>
    </submittedName>
</protein>
<organism evidence="3 4">
    <name type="scientific">Telmatospirillum siberiense</name>
    <dbReference type="NCBI Taxonomy" id="382514"/>
    <lineage>
        <taxon>Bacteria</taxon>
        <taxon>Pseudomonadati</taxon>
        <taxon>Pseudomonadota</taxon>
        <taxon>Alphaproteobacteria</taxon>
        <taxon>Rhodospirillales</taxon>
        <taxon>Rhodospirillaceae</taxon>
        <taxon>Telmatospirillum</taxon>
    </lineage>
</organism>
<gene>
    <name evidence="3" type="ORF">CWS72_26940</name>
</gene>
<feature type="region of interest" description="Disordered" evidence="1">
    <location>
        <begin position="26"/>
        <end position="59"/>
    </location>
</feature>
<dbReference type="Proteomes" id="UP000233293">
    <property type="component" value="Unassembled WGS sequence"/>
</dbReference>
<feature type="signal peptide" evidence="2">
    <location>
        <begin position="1"/>
        <end position="27"/>
    </location>
</feature>
<evidence type="ECO:0000313" key="3">
    <source>
        <dbReference type="EMBL" id="PKU21385.1"/>
    </source>
</evidence>
<sequence length="59" mass="6016">MTQTRLLAIPVLGVLAALAAPFAPAGAAEPTQTLANQRILPSDPPSPPDSPPPLSLLHI</sequence>
<evidence type="ECO:0000313" key="4">
    <source>
        <dbReference type="Proteomes" id="UP000233293"/>
    </source>
</evidence>
<dbReference type="EMBL" id="PIUM01000063">
    <property type="protein sequence ID" value="PKU21385.1"/>
    <property type="molecule type" value="Genomic_DNA"/>
</dbReference>
<evidence type="ECO:0000256" key="1">
    <source>
        <dbReference type="SAM" id="MobiDB-lite"/>
    </source>
</evidence>
<dbReference type="AlphaFoldDB" id="A0A2N3PLW0"/>
<feature type="compositionally biased region" description="Pro residues" evidence="1">
    <location>
        <begin position="42"/>
        <end position="59"/>
    </location>
</feature>
<name>A0A2N3PLW0_9PROT</name>
<accession>A0A2N3PLW0</accession>